<protein>
    <recommendedName>
        <fullName evidence="3">LamG-like jellyroll fold domain-containing protein</fullName>
    </recommendedName>
</protein>
<evidence type="ECO:0008006" key="3">
    <source>
        <dbReference type="Google" id="ProtNLM"/>
    </source>
</evidence>
<keyword evidence="1" id="KW-0472">Membrane</keyword>
<dbReference type="Gene3D" id="2.60.120.200">
    <property type="match status" value="1"/>
</dbReference>
<evidence type="ECO:0000313" key="2">
    <source>
        <dbReference type="EMBL" id="KKN60111.1"/>
    </source>
</evidence>
<reference evidence="2" key="1">
    <citation type="journal article" date="2015" name="Nature">
        <title>Complex archaea that bridge the gap between prokaryotes and eukaryotes.</title>
        <authorList>
            <person name="Spang A."/>
            <person name="Saw J.H."/>
            <person name="Jorgensen S.L."/>
            <person name="Zaremba-Niedzwiedzka K."/>
            <person name="Martijn J."/>
            <person name="Lind A.E."/>
            <person name="van Eijk R."/>
            <person name="Schleper C."/>
            <person name="Guy L."/>
            <person name="Ettema T.J."/>
        </authorList>
    </citation>
    <scope>NUCLEOTIDE SEQUENCE</scope>
</reference>
<keyword evidence="1" id="KW-1133">Transmembrane helix</keyword>
<feature type="transmembrane region" description="Helical" evidence="1">
    <location>
        <begin position="568"/>
        <end position="586"/>
    </location>
</feature>
<proteinExistence type="predicted"/>
<organism evidence="2">
    <name type="scientific">marine sediment metagenome</name>
    <dbReference type="NCBI Taxonomy" id="412755"/>
    <lineage>
        <taxon>unclassified sequences</taxon>
        <taxon>metagenomes</taxon>
        <taxon>ecological metagenomes</taxon>
    </lineage>
</organism>
<dbReference type="AlphaFoldDB" id="A0A0F9UFV4"/>
<sequence length="619" mass="66024">MKNILLVSLVFAIIFILTTPSVLAQPFEPNSFTFFRDLVVVNNNESQTLGQGFTVNITIDHASLVSSGKALANGDDFRIVWGSFNATTHIELDRVNVTPFNTAITTIAFSVQADVAGGGTDTNYSLYYGNATSGTPPQDGSVVYDGAFAFYTFENNEVKDLVGTHDGTLNGTTSFIPNGELGGALVLDGSTGFSDINNPGIDFDFNVADNITIEMWINRSESHNGVLISRFDVSGSKGWSFAGTPTDNLEIILRASGANSLKVTSSGPSIKNNEWEHIIIHYNGTGVGSGIRMFINGNESVTVINEDNLAGNDFNTTKPVLIGVFDGLNFYNGSIDQLRISRNQPLKSHFITTQPRTTFSVENTTTPAVDIPPTFSQNQTNGTQAGTVVLHSLLWADDDGLDSFIFSFDNGSGTFVNDSSVSFGASPTSEWSNVSKSVPATIGLTIRWRVFANDTGGKNNASTIFTYTSTGAGSPAVSIDSPTNTTFTSVPIDLNVSADQTSSAWWLSLDSGPNITFTPNTTISPANGFHEITVFTNNTLGEEGQASVFFTVNVPAPVPEPTISGSPATIVLVIALMLGLVLILTLSRTDFTSIDSIIRVVITVFIIIAFVGIIISFTV</sequence>
<evidence type="ECO:0000256" key="1">
    <source>
        <dbReference type="SAM" id="Phobius"/>
    </source>
</evidence>
<gene>
    <name evidence="2" type="ORF">LCGC14_0534890</name>
</gene>
<keyword evidence="1" id="KW-0812">Transmembrane</keyword>
<dbReference type="Pfam" id="PF13385">
    <property type="entry name" value="Laminin_G_3"/>
    <property type="match status" value="1"/>
</dbReference>
<accession>A0A0F9UFV4</accession>
<dbReference type="InterPro" id="IPR013320">
    <property type="entry name" value="ConA-like_dom_sf"/>
</dbReference>
<dbReference type="EMBL" id="LAZR01000704">
    <property type="protein sequence ID" value="KKN60111.1"/>
    <property type="molecule type" value="Genomic_DNA"/>
</dbReference>
<name>A0A0F9UFV4_9ZZZZ</name>
<comment type="caution">
    <text evidence="2">The sequence shown here is derived from an EMBL/GenBank/DDBJ whole genome shotgun (WGS) entry which is preliminary data.</text>
</comment>
<dbReference type="SUPFAM" id="SSF49899">
    <property type="entry name" value="Concanavalin A-like lectins/glucanases"/>
    <property type="match status" value="1"/>
</dbReference>
<feature type="transmembrane region" description="Helical" evidence="1">
    <location>
        <begin position="598"/>
        <end position="617"/>
    </location>
</feature>